<dbReference type="EMBL" id="JADEXG010000157">
    <property type="protein sequence ID" value="MBE9080548.1"/>
    <property type="molecule type" value="Genomic_DNA"/>
</dbReference>
<dbReference type="Proteomes" id="UP000636505">
    <property type="component" value="Unassembled WGS sequence"/>
</dbReference>
<evidence type="ECO:0000313" key="1">
    <source>
        <dbReference type="EMBL" id="MBE9080548.1"/>
    </source>
</evidence>
<sequence>MKVDKWGQCAAELRQLALSAAHPRSRERLMGLYEICSGKNATQVGRESGRNPQTVMGWVHRYNEEGYEALLYRHTGGHPPL</sequence>
<gene>
    <name evidence="1" type="ORF">IQ241_25265</name>
</gene>
<dbReference type="SUPFAM" id="SSF46689">
    <property type="entry name" value="Homeodomain-like"/>
    <property type="match status" value="1"/>
</dbReference>
<accession>A0A8J7AM55</accession>
<dbReference type="RefSeq" id="WP_193912579.1">
    <property type="nucleotide sequence ID" value="NZ_JADEXG010000157.1"/>
</dbReference>
<reference evidence="1" key="1">
    <citation type="submission" date="2020-10" db="EMBL/GenBank/DDBJ databases">
        <authorList>
            <person name="Castelo-Branco R."/>
            <person name="Eusebio N."/>
            <person name="Adriana R."/>
            <person name="Vieira A."/>
            <person name="Brugerolle De Fraissinette N."/>
            <person name="Rezende De Castro R."/>
            <person name="Schneider M.P."/>
            <person name="Vasconcelos V."/>
            <person name="Leao P.N."/>
        </authorList>
    </citation>
    <scope>NUCLEOTIDE SEQUENCE</scope>
    <source>
        <strain evidence="1">LEGE 07310</strain>
    </source>
</reference>
<dbReference type="AlphaFoldDB" id="A0A8J7AM55"/>
<proteinExistence type="predicted"/>
<comment type="caution">
    <text evidence="1">The sequence shown here is derived from an EMBL/GenBank/DDBJ whole genome shotgun (WGS) entry which is preliminary data.</text>
</comment>
<dbReference type="InterPro" id="IPR009057">
    <property type="entry name" value="Homeodomain-like_sf"/>
</dbReference>
<evidence type="ECO:0000313" key="2">
    <source>
        <dbReference type="Proteomes" id="UP000636505"/>
    </source>
</evidence>
<keyword evidence="2" id="KW-1185">Reference proteome</keyword>
<dbReference type="Pfam" id="PF13384">
    <property type="entry name" value="HTH_23"/>
    <property type="match status" value="1"/>
</dbReference>
<organism evidence="1 2">
    <name type="scientific">Vasconcelosia minhoensis LEGE 07310</name>
    <dbReference type="NCBI Taxonomy" id="915328"/>
    <lineage>
        <taxon>Bacteria</taxon>
        <taxon>Bacillati</taxon>
        <taxon>Cyanobacteriota</taxon>
        <taxon>Cyanophyceae</taxon>
        <taxon>Nodosilineales</taxon>
        <taxon>Cymatolegaceae</taxon>
        <taxon>Vasconcelosia</taxon>
        <taxon>Vasconcelosia minhoensis</taxon>
    </lineage>
</organism>
<name>A0A8J7AM55_9CYAN</name>
<protein>
    <submittedName>
        <fullName evidence="1">Helix-turn-helix domain-containing protein</fullName>
    </submittedName>
</protein>